<name>A0ACD1GK87_9EURO</name>
<sequence length="260" mass="28543">MVFSYSYNPEDDPGTFSIAASFQPARPAANSMLGTSAPPQHQDPTARSSELTATPTYLNPSMQWHTAPLGTALSPGAVPYLVDPWGTHTHPSLHTLASGPSGQSINTIPAVVETRRRVRDQISFPTQTGASGSGSSNIFKEAMPEPPTSRILTSSGAPVQVFLPIFRRLLIKETDETRDCPSRPAFNREADLWRHIRYTHLAPGSYVCLFPKCGRLFNRHDDLLEHRQHPAELSWYSSDLSGEKSGLDLFVSVILISADF</sequence>
<accession>A0ACD1GK87</accession>
<evidence type="ECO:0000313" key="1">
    <source>
        <dbReference type="EMBL" id="RAH49548.1"/>
    </source>
</evidence>
<protein>
    <submittedName>
        <fullName evidence="1">Uncharacterized protein</fullName>
    </submittedName>
</protein>
<dbReference type="Proteomes" id="UP000249057">
    <property type="component" value="Unassembled WGS sequence"/>
</dbReference>
<evidence type="ECO:0000313" key="2">
    <source>
        <dbReference type="Proteomes" id="UP000249057"/>
    </source>
</evidence>
<proteinExistence type="predicted"/>
<reference evidence="1" key="1">
    <citation type="submission" date="2018-02" db="EMBL/GenBank/DDBJ databases">
        <title>The genomes of Aspergillus section Nigri reveals drivers in fungal speciation.</title>
        <authorList>
            <consortium name="DOE Joint Genome Institute"/>
            <person name="Vesth T.C."/>
            <person name="Nybo J."/>
            <person name="Theobald S."/>
            <person name="Brandl J."/>
            <person name="Frisvad J.C."/>
            <person name="Nielsen K.F."/>
            <person name="Lyhne E.K."/>
            <person name="Kogle M.E."/>
            <person name="Kuo A."/>
            <person name="Riley R."/>
            <person name="Clum A."/>
            <person name="Nolan M."/>
            <person name="Lipzen A."/>
            <person name="Salamov A."/>
            <person name="Henrissat B."/>
            <person name="Wiebenga A."/>
            <person name="De vries R.P."/>
            <person name="Grigoriev I.V."/>
            <person name="Mortensen U.H."/>
            <person name="Andersen M.R."/>
            <person name="Baker S.E."/>
        </authorList>
    </citation>
    <scope>NUCLEOTIDE SEQUENCE</scope>
    <source>
        <strain evidence="1">CBS 621.78</strain>
    </source>
</reference>
<keyword evidence="2" id="KW-1185">Reference proteome</keyword>
<gene>
    <name evidence="1" type="ORF">BO95DRAFT_459940</name>
</gene>
<dbReference type="EMBL" id="KZ825317">
    <property type="protein sequence ID" value="RAH49548.1"/>
    <property type="molecule type" value="Genomic_DNA"/>
</dbReference>
<organism evidence="1 2">
    <name type="scientific">Aspergillus brunneoviolaceus CBS 621.78</name>
    <dbReference type="NCBI Taxonomy" id="1450534"/>
    <lineage>
        <taxon>Eukaryota</taxon>
        <taxon>Fungi</taxon>
        <taxon>Dikarya</taxon>
        <taxon>Ascomycota</taxon>
        <taxon>Pezizomycotina</taxon>
        <taxon>Eurotiomycetes</taxon>
        <taxon>Eurotiomycetidae</taxon>
        <taxon>Eurotiales</taxon>
        <taxon>Aspergillaceae</taxon>
        <taxon>Aspergillus</taxon>
        <taxon>Aspergillus subgen. Circumdati</taxon>
    </lineage>
</organism>